<feature type="transmembrane region" description="Helical" evidence="8">
    <location>
        <begin position="93"/>
        <end position="114"/>
    </location>
</feature>
<keyword evidence="5 8" id="KW-0472">Membrane</keyword>
<dbReference type="Gene3D" id="3.60.60.10">
    <property type="entry name" value="Penicillin V Acylase, Chain A"/>
    <property type="match status" value="1"/>
</dbReference>
<evidence type="ECO:0000256" key="1">
    <source>
        <dbReference type="ARBA" id="ARBA00004141"/>
    </source>
</evidence>
<dbReference type="InterPro" id="IPR036259">
    <property type="entry name" value="MFS_trans_sf"/>
</dbReference>
<dbReference type="Gene3D" id="1.20.1250.20">
    <property type="entry name" value="MFS general substrate transporter like domains"/>
    <property type="match status" value="1"/>
</dbReference>
<proteinExistence type="predicted"/>
<dbReference type="SUPFAM" id="SSF103473">
    <property type="entry name" value="MFS general substrate transporter"/>
    <property type="match status" value="1"/>
</dbReference>
<accession>A0A9P9IZ35</accession>
<dbReference type="Proteomes" id="UP000738349">
    <property type="component" value="Unassembled WGS sequence"/>
</dbReference>
<keyword evidence="6" id="KW-0325">Glycoprotein</keyword>
<evidence type="ECO:0000313" key="10">
    <source>
        <dbReference type="Proteomes" id="UP000738349"/>
    </source>
</evidence>
<dbReference type="EMBL" id="JAGMUV010000013">
    <property type="protein sequence ID" value="KAH7136220.1"/>
    <property type="molecule type" value="Genomic_DNA"/>
</dbReference>
<dbReference type="Pfam" id="PF07690">
    <property type="entry name" value="MFS_1"/>
    <property type="match status" value="1"/>
</dbReference>
<comment type="caution">
    <text evidence="9">The sequence shown here is derived from an EMBL/GenBank/DDBJ whole genome shotgun (WGS) entry which is preliminary data.</text>
</comment>
<reference evidence="9" key="1">
    <citation type="journal article" date="2021" name="Nat. Commun.">
        <title>Genetic determinants of endophytism in the Arabidopsis root mycobiome.</title>
        <authorList>
            <person name="Mesny F."/>
            <person name="Miyauchi S."/>
            <person name="Thiergart T."/>
            <person name="Pickel B."/>
            <person name="Atanasova L."/>
            <person name="Karlsson M."/>
            <person name="Huettel B."/>
            <person name="Barry K.W."/>
            <person name="Haridas S."/>
            <person name="Chen C."/>
            <person name="Bauer D."/>
            <person name="Andreopoulos W."/>
            <person name="Pangilinan J."/>
            <person name="LaButti K."/>
            <person name="Riley R."/>
            <person name="Lipzen A."/>
            <person name="Clum A."/>
            <person name="Drula E."/>
            <person name="Henrissat B."/>
            <person name="Kohler A."/>
            <person name="Grigoriev I.V."/>
            <person name="Martin F.M."/>
            <person name="Hacquard S."/>
        </authorList>
    </citation>
    <scope>NUCLEOTIDE SEQUENCE</scope>
    <source>
        <strain evidence="9">MPI-CAGE-AT-0147</strain>
    </source>
</reference>
<evidence type="ECO:0000313" key="9">
    <source>
        <dbReference type="EMBL" id="KAH7136220.1"/>
    </source>
</evidence>
<organism evidence="9 10">
    <name type="scientific">Dactylonectria macrodidyma</name>
    <dbReference type="NCBI Taxonomy" id="307937"/>
    <lineage>
        <taxon>Eukaryota</taxon>
        <taxon>Fungi</taxon>
        <taxon>Dikarya</taxon>
        <taxon>Ascomycota</taxon>
        <taxon>Pezizomycotina</taxon>
        <taxon>Sordariomycetes</taxon>
        <taxon>Hypocreomycetidae</taxon>
        <taxon>Hypocreales</taxon>
        <taxon>Nectriaceae</taxon>
        <taxon>Dactylonectria</taxon>
    </lineage>
</organism>
<evidence type="ECO:0000256" key="5">
    <source>
        <dbReference type="ARBA" id="ARBA00023136"/>
    </source>
</evidence>
<gene>
    <name evidence="9" type="ORF">EDB81DRAFT_657105</name>
</gene>
<evidence type="ECO:0000256" key="2">
    <source>
        <dbReference type="ARBA" id="ARBA00022448"/>
    </source>
</evidence>
<comment type="subcellular location">
    <subcellularLocation>
        <location evidence="1">Membrane</location>
        <topology evidence="1">Multi-pass membrane protein</topology>
    </subcellularLocation>
</comment>
<dbReference type="GO" id="GO:0016020">
    <property type="term" value="C:membrane"/>
    <property type="evidence" value="ECO:0007669"/>
    <property type="project" value="UniProtKB-SubCell"/>
</dbReference>
<feature type="region of interest" description="Disordered" evidence="7">
    <location>
        <begin position="413"/>
        <end position="446"/>
    </location>
</feature>
<evidence type="ECO:0000256" key="3">
    <source>
        <dbReference type="ARBA" id="ARBA00022692"/>
    </source>
</evidence>
<evidence type="ECO:0000256" key="8">
    <source>
        <dbReference type="SAM" id="Phobius"/>
    </source>
</evidence>
<evidence type="ECO:0000256" key="7">
    <source>
        <dbReference type="SAM" id="MobiDB-lite"/>
    </source>
</evidence>
<feature type="transmembrane region" description="Helical" evidence="8">
    <location>
        <begin position="289"/>
        <end position="308"/>
    </location>
</feature>
<dbReference type="InterPro" id="IPR047794">
    <property type="entry name" value="C45_proenzyme-like"/>
</dbReference>
<feature type="transmembrane region" description="Helical" evidence="8">
    <location>
        <begin position="320"/>
        <end position="344"/>
    </location>
</feature>
<keyword evidence="10" id="KW-1185">Reference proteome</keyword>
<name>A0A9P9IZ35_9HYPO</name>
<protein>
    <submittedName>
        <fullName evidence="9">Major facilitator superfamily domain-containing protein</fullName>
    </submittedName>
</protein>
<dbReference type="NCBIfam" id="NF040521">
    <property type="entry name" value="C45_proenzyme"/>
    <property type="match status" value="1"/>
</dbReference>
<dbReference type="InterPro" id="IPR011701">
    <property type="entry name" value="MFS"/>
</dbReference>
<evidence type="ECO:0000256" key="6">
    <source>
        <dbReference type="ARBA" id="ARBA00023180"/>
    </source>
</evidence>
<feature type="transmembrane region" description="Helical" evidence="8">
    <location>
        <begin position="156"/>
        <end position="179"/>
    </location>
</feature>
<dbReference type="GO" id="GO:0022857">
    <property type="term" value="F:transmembrane transporter activity"/>
    <property type="evidence" value="ECO:0007669"/>
    <property type="project" value="InterPro"/>
</dbReference>
<dbReference type="OrthoDB" id="189997at2759"/>
<keyword evidence="3 8" id="KW-0812">Transmembrane</keyword>
<keyword evidence="4 8" id="KW-1133">Transmembrane helix</keyword>
<dbReference type="PANTHER" id="PTHR43791:SF97">
    <property type="entry name" value="ALLANTOATE TRANSPORTER, PUTATIVE (AFU_ORTHOLOGUE AFUA_1G14700)-RELATED"/>
    <property type="match status" value="1"/>
</dbReference>
<sequence length="1304" mass="146276">MVFTYIFNYIDKVALSEASIFGIKEDLNLVGQQYSWSYSIFYLGYLVWQYPSSLLMQKLPIGRYFGVMIFLWGLTATTTPFTTGFATLSINRVFLGVFETCMSPILTILVSQYWTRDEQPLRTSLWWSASAIGAFIADAITYGVSGKEHTGGKYSVWQVIYLVFGPLTLLWGVIIFFGVPSSPLTAWFLNKRERKIATARVMENHTSIKNTEYKWEQVRECLTDPQPWILALHAFLQCLQGGGLTSFSKIVLTETLGYTSRQATLMSMPSNTIHLVSVVFAHFKNTRLYVMMSMNVIVLIGAVLVGNLPQSNQSGRLASFYIIYVNTVPFGLGMSMISSNIAGFTKKSTASVMMFLGYCLGQFTGPQFFIETETPHYQTAFRGFYSSVSAMILLEILLLLGDSDLTDCQQPSFRKTTRDADLPQPSSPQQLSPQEGTQSEQDDPQMLRSSSLSLLDTATMPWMDGVFDSYLDQQWDLTSDPAVLWNVTANTMTINDFPDQTRTLDANSSAQVLADFSIPILDQQSPNSSSPSAISDRVLAQHYTQNLTSKYSSKEQGWNNHTYFFNRFNSSHPFVISSLYAWTAAHLFCNGTIDSQANAMGHYDKSLVGLGNQLGIDLLSATATGEADQTWFAPLAHDDDLDAVSVALYFLAWTDLLLSRRVSLRRILNLEALLLEHRGHDQSHSVYVRMAVWFCFLDARAALFCQGNDRIIQAMGDDAGLIRAVGKSHDFLQIEYSLLYPKEERRRDEAHMPLGDGGRSGENCEADVRASMDDVKRDLEIISETRAAENKVLSIYLTTSALFHAVEIYASRIFQPNELMYSGSNHAEEIIAITRRFYQKLKRPRTEAPPTKIWPVPLIMAAIEARDPVYRDWALQQIRDYSRTGKHFVNACSFVEKHIIVEGTPYERGLTHGRQASEKVRANIEYYKLPGKLPDWSISSKIINTVYLPAFEKFYPTGLEEIRGIADGAGVTVEEVIMLNARYDLGRCMYRLKDGGKTPQQLDGHDECTSGFFAPDAVASGHTLAVHNWDMSTHLYNQDLIIYLEVHPDPSEGRPCMFILTEAGQLIRSGMNAAGMSVTANSLLSSEDYVPVSHVDQNGVFREVKSPKPVLPLSVARRVFLEYSNYAEGLVAINAFPRHVSGNLHVSTADGFALAMEVAPDRVYKFYGNIDDRYLIHSNHFLSPEFLSRDDVFDRYPGGSSWFRAWQAEKGVRADSVAGRLTPQRITAAFSDHLSFPESLCNHPNLKQRNTPSAVLTGYTSKQNMTVAFVIYNLSERTVTVCKGPPCDGVLQEFCLKERSKLEV</sequence>
<evidence type="ECO:0000256" key="4">
    <source>
        <dbReference type="ARBA" id="ARBA00022989"/>
    </source>
</evidence>
<feature type="transmembrane region" description="Helical" evidence="8">
    <location>
        <begin position="126"/>
        <end position="144"/>
    </location>
</feature>
<feature type="transmembrane region" description="Helical" evidence="8">
    <location>
        <begin position="61"/>
        <end position="81"/>
    </location>
</feature>
<dbReference type="Gene3D" id="1.10.10.2120">
    <property type="match status" value="1"/>
</dbReference>
<keyword evidence="2" id="KW-0813">Transport</keyword>
<feature type="compositionally biased region" description="Low complexity" evidence="7">
    <location>
        <begin position="422"/>
        <end position="434"/>
    </location>
</feature>
<dbReference type="PANTHER" id="PTHR43791">
    <property type="entry name" value="PERMEASE-RELATED"/>
    <property type="match status" value="1"/>
</dbReference>